<dbReference type="InterPro" id="IPR001296">
    <property type="entry name" value="Glyco_trans_1"/>
</dbReference>
<feature type="domain" description="Glycosyltransferase 2-like" evidence="6">
    <location>
        <begin position="2"/>
        <end position="141"/>
    </location>
</feature>
<evidence type="ECO:0000259" key="5">
    <source>
        <dbReference type="Pfam" id="PF00534"/>
    </source>
</evidence>
<evidence type="ECO:0000313" key="8">
    <source>
        <dbReference type="Proteomes" id="UP000214646"/>
    </source>
</evidence>
<comment type="caution">
    <text evidence="7">The sequence shown here is derived from an EMBL/GenBank/DDBJ whole genome shotgun (WGS) entry which is preliminary data.</text>
</comment>
<dbReference type="SUPFAM" id="SSF53448">
    <property type="entry name" value="Nucleotide-diphospho-sugar transferases"/>
    <property type="match status" value="1"/>
</dbReference>
<evidence type="ECO:0000256" key="1">
    <source>
        <dbReference type="ARBA" id="ARBA00006739"/>
    </source>
</evidence>
<proteinExistence type="inferred from homology"/>
<dbReference type="Pfam" id="PF00534">
    <property type="entry name" value="Glycos_transf_1"/>
    <property type="match status" value="1"/>
</dbReference>
<evidence type="ECO:0000313" key="7">
    <source>
        <dbReference type="EMBL" id="OWK46827.1"/>
    </source>
</evidence>
<dbReference type="AlphaFoldDB" id="A0A225EEZ6"/>
<reference evidence="8" key="1">
    <citation type="submission" date="2017-06" db="EMBL/GenBank/DDBJ databases">
        <title>Genome analysis of Fimbriiglobus ruber SP5, the first member of the order Planctomycetales with confirmed chitinolytic capability.</title>
        <authorList>
            <person name="Ravin N.V."/>
            <person name="Rakitin A.L."/>
            <person name="Ivanova A.A."/>
            <person name="Beletsky A.V."/>
            <person name="Kulichevskaya I.S."/>
            <person name="Mardanov A.V."/>
            <person name="Dedysh S.N."/>
        </authorList>
    </citation>
    <scope>NUCLEOTIDE SEQUENCE [LARGE SCALE GENOMIC DNA]</scope>
    <source>
        <strain evidence="8">SP5</strain>
    </source>
</reference>
<dbReference type="Pfam" id="PF00535">
    <property type="entry name" value="Glycos_transf_2"/>
    <property type="match status" value="1"/>
</dbReference>
<dbReference type="EMBL" id="NIDE01000001">
    <property type="protein sequence ID" value="OWK46827.1"/>
    <property type="molecule type" value="Genomic_DNA"/>
</dbReference>
<sequence>MLVVNGPSTDDTDAVLAEFTGSIRVYRCAKARLSVSRNIGLAEASGDVVAFIDDDAIPTPHWMEELAAAYCEPGVGAVGGLVYDQTGVKLQYRFAACHRDGRPTYQIEPPLDQYLRPYADPVAYLQGTNMSYRRTVLREIGGFDENILHYYDDVDTCLHVVDKGHKLIALEGAAVHHKFLASHIRNHNRIVLDPFNQLSDRIYFAFRHGRATRTLRELMDGLLAEADQLRKEADNHVASGAMTAAQQEVHHRRLEEALEVGLNKGLSVNRAGREVPPARASAFLPFPTVRPTGSRLKLCFISNGHSPSVGAGELARHTHELATGLGNVGHEIHVVTRSPDIYRLDFEHDVWVHRIPDPDRFAPELDGIASKNHLFGTVGVYHEVCKIHANRPVDLVSTPLLTGEGLVCGFDNRFPTITTFATGPKAFGRKTPAGDVPAGWQGVAVGDELATAARALREIDPAKSDGIGALYPAEPSKSFVAGIGLRDRFADFPRRRTADGRVRVLCVFGSETAVDLVMEAAGQIGHSLPNVEFVIASRHAVADFVESYHSRVEDRFATDPGVRERVTISNPRSSDELYQEYADCDVVHIDPACESFGQTVAEATMFGKPVVSARNELAAAVLTHGEQAYLIPSDEIASLADALRELVSSPGLRRQYGERARELYRQRFSRPVLIARCERHFRAMIAHHRRSPGWNPTNPVPPGAVSEGFTAALIRAGLPPERAGAAASRLLDARHHPVDLPLQFGKFWHLPAAEFIAEAFRFLFNRAARPDEITEWLGEVRRGLRRIDLIRLFIESAEGRRAYSTDCIQGVADVCGAGEFVLERTKEVVPPAPPLRPTLRHRLSGALYVGMVLRYCRRALYLPWNFHKFYQEFENSAQIIQATRDRQAAIERLITAEILPMLQTLAVAQEQLRALIRANETAVVVGHERIQSAMDVQTARIGEAIGMVVAEMTLSDLDEDIPQPRHVESLRRAG</sequence>
<evidence type="ECO:0000256" key="3">
    <source>
        <dbReference type="ARBA" id="ARBA00022679"/>
    </source>
</evidence>
<dbReference type="PANTHER" id="PTHR43179:SF12">
    <property type="entry name" value="GALACTOFURANOSYLTRANSFERASE GLFT2"/>
    <property type="match status" value="1"/>
</dbReference>
<accession>A0A225EEZ6</accession>
<dbReference type="InterPro" id="IPR029044">
    <property type="entry name" value="Nucleotide-diphossugar_trans"/>
</dbReference>
<keyword evidence="8" id="KW-1185">Reference proteome</keyword>
<dbReference type="PANTHER" id="PTHR43179">
    <property type="entry name" value="RHAMNOSYLTRANSFERASE WBBL"/>
    <property type="match status" value="1"/>
</dbReference>
<gene>
    <name evidence="7" type="ORF">FRUB_00526</name>
</gene>
<dbReference type="Proteomes" id="UP000214646">
    <property type="component" value="Unassembled WGS sequence"/>
</dbReference>
<dbReference type="GO" id="GO:0016757">
    <property type="term" value="F:glycosyltransferase activity"/>
    <property type="evidence" value="ECO:0007669"/>
    <property type="project" value="UniProtKB-KW"/>
</dbReference>
<keyword evidence="2" id="KW-0328">Glycosyltransferase</keyword>
<protein>
    <submittedName>
        <fullName evidence="7">Glycosyl transferase, family 2</fullName>
    </submittedName>
</protein>
<feature type="coiled-coil region" evidence="4">
    <location>
        <begin position="212"/>
        <end position="239"/>
    </location>
</feature>
<dbReference type="Gene3D" id="3.40.50.2000">
    <property type="entry name" value="Glycogen Phosphorylase B"/>
    <property type="match status" value="2"/>
</dbReference>
<feature type="domain" description="Glycosyl transferase family 1" evidence="5">
    <location>
        <begin position="510"/>
        <end position="662"/>
    </location>
</feature>
<keyword evidence="3 7" id="KW-0808">Transferase</keyword>
<dbReference type="Gene3D" id="3.90.550.10">
    <property type="entry name" value="Spore Coat Polysaccharide Biosynthesis Protein SpsA, Chain A"/>
    <property type="match status" value="1"/>
</dbReference>
<keyword evidence="4" id="KW-0175">Coiled coil</keyword>
<evidence type="ECO:0000259" key="6">
    <source>
        <dbReference type="Pfam" id="PF00535"/>
    </source>
</evidence>
<comment type="similarity">
    <text evidence="1">Belongs to the glycosyltransferase 2 family.</text>
</comment>
<dbReference type="InterPro" id="IPR001173">
    <property type="entry name" value="Glyco_trans_2-like"/>
</dbReference>
<dbReference type="SUPFAM" id="SSF53756">
    <property type="entry name" value="UDP-Glycosyltransferase/glycogen phosphorylase"/>
    <property type="match status" value="1"/>
</dbReference>
<evidence type="ECO:0000256" key="4">
    <source>
        <dbReference type="SAM" id="Coils"/>
    </source>
</evidence>
<organism evidence="7 8">
    <name type="scientific">Fimbriiglobus ruber</name>
    <dbReference type="NCBI Taxonomy" id="1908690"/>
    <lineage>
        <taxon>Bacteria</taxon>
        <taxon>Pseudomonadati</taxon>
        <taxon>Planctomycetota</taxon>
        <taxon>Planctomycetia</taxon>
        <taxon>Gemmatales</taxon>
        <taxon>Gemmataceae</taxon>
        <taxon>Fimbriiglobus</taxon>
    </lineage>
</organism>
<dbReference type="CDD" id="cd03801">
    <property type="entry name" value="GT4_PimA-like"/>
    <property type="match status" value="1"/>
</dbReference>
<evidence type="ECO:0000256" key="2">
    <source>
        <dbReference type="ARBA" id="ARBA00022676"/>
    </source>
</evidence>
<name>A0A225EEZ6_9BACT</name>